<comment type="caution">
    <text evidence="10">The sequence shown here is derived from an EMBL/GenBank/DDBJ whole genome shotgun (WGS) entry which is preliminary data.</text>
</comment>
<keyword evidence="3 7" id="KW-0812">Transmembrane</keyword>
<name>A0A0G1HZ43_9BACT</name>
<evidence type="ECO:0000259" key="8">
    <source>
        <dbReference type="Pfam" id="PF02687"/>
    </source>
</evidence>
<dbReference type="Pfam" id="PF02687">
    <property type="entry name" value="FtsX"/>
    <property type="match status" value="1"/>
</dbReference>
<comment type="subcellular location">
    <subcellularLocation>
        <location evidence="1">Cell membrane</location>
        <topology evidence="1">Multi-pass membrane protein</topology>
    </subcellularLocation>
</comment>
<dbReference type="EMBL" id="LCIH01000003">
    <property type="protein sequence ID" value="KKT52210.1"/>
    <property type="molecule type" value="Genomic_DNA"/>
</dbReference>
<keyword evidence="5 7" id="KW-0472">Membrane</keyword>
<feature type="domain" description="MacB-like periplasmic core" evidence="9">
    <location>
        <begin position="25"/>
        <end position="242"/>
    </location>
</feature>
<evidence type="ECO:0000256" key="4">
    <source>
        <dbReference type="ARBA" id="ARBA00022989"/>
    </source>
</evidence>
<dbReference type="InterPro" id="IPR025857">
    <property type="entry name" value="MacB_PCD"/>
</dbReference>
<feature type="transmembrane region" description="Helical" evidence="7">
    <location>
        <begin position="27"/>
        <end position="49"/>
    </location>
</feature>
<evidence type="ECO:0000256" key="7">
    <source>
        <dbReference type="SAM" id="Phobius"/>
    </source>
</evidence>
<feature type="transmembrane region" description="Helical" evidence="7">
    <location>
        <begin position="362"/>
        <end position="384"/>
    </location>
</feature>
<evidence type="ECO:0000256" key="1">
    <source>
        <dbReference type="ARBA" id="ARBA00004651"/>
    </source>
</evidence>
<dbReference type="Pfam" id="PF12704">
    <property type="entry name" value="MacB_PCD"/>
    <property type="match status" value="1"/>
</dbReference>
<dbReference type="GO" id="GO:0022857">
    <property type="term" value="F:transmembrane transporter activity"/>
    <property type="evidence" value="ECO:0007669"/>
    <property type="project" value="TreeGrafter"/>
</dbReference>
<dbReference type="PANTHER" id="PTHR30572:SF4">
    <property type="entry name" value="ABC TRANSPORTER PERMEASE YTRF"/>
    <property type="match status" value="1"/>
</dbReference>
<sequence>MKITTEISLLLKSAWGDFRRDKVRTALTSLGITIGVLSVVLLIALGLGLKNYIEQTFESLGANLVMVMPGSGISSNGPAGMVGGGAEFDEKDVRDVRNIPNLKYVVPVYFRSIAISSADAEKIGYLMGVNEELFPLMDVKTVTGELWGKTDVGKKAKVAVLGYTIADDLFERPEDALGKTIRVESLRLKVVGIVEKTGDRETDRSAMIPYTATFGSLNPKKTFWAVYLGVPDEEMVSGVKGEAERILLKRYDKDEFSVTEQSEILKTVNQIFGIINLILIAIGSISLLVGGVGIMNIMYATVTERTREVGIRRALGATKRDILLQFLTESVVLSVFGGLIGLLLAALIVVIVRIWFPVALNLLAVVLAIGVSSAIGIFFGVFPAKKAADLSPMEAIRYE</sequence>
<evidence type="ECO:0000259" key="9">
    <source>
        <dbReference type="Pfam" id="PF12704"/>
    </source>
</evidence>
<proteinExistence type="inferred from homology"/>
<keyword evidence="4 7" id="KW-1133">Transmembrane helix</keyword>
<feature type="transmembrane region" description="Helical" evidence="7">
    <location>
        <begin position="271"/>
        <end position="302"/>
    </location>
</feature>
<evidence type="ECO:0000256" key="2">
    <source>
        <dbReference type="ARBA" id="ARBA00022475"/>
    </source>
</evidence>
<accession>A0A0G1HZ43</accession>
<gene>
    <name evidence="10" type="ORF">UW44_C0003G0053</name>
</gene>
<feature type="transmembrane region" description="Helical" evidence="7">
    <location>
        <begin position="323"/>
        <end position="356"/>
    </location>
</feature>
<evidence type="ECO:0008006" key="12">
    <source>
        <dbReference type="Google" id="ProtNLM"/>
    </source>
</evidence>
<dbReference type="InterPro" id="IPR003838">
    <property type="entry name" value="ABC3_permease_C"/>
</dbReference>
<organism evidence="10 11">
    <name type="scientific">Candidatus Collierbacteria bacterium GW2011_GWB2_44_22</name>
    <dbReference type="NCBI Taxonomy" id="1618387"/>
    <lineage>
        <taxon>Bacteria</taxon>
        <taxon>Candidatus Collieribacteriota</taxon>
    </lineage>
</organism>
<protein>
    <recommendedName>
        <fullName evidence="12">ABC transporter, permease protein</fullName>
    </recommendedName>
</protein>
<evidence type="ECO:0000313" key="10">
    <source>
        <dbReference type="EMBL" id="KKT52210.1"/>
    </source>
</evidence>
<comment type="similarity">
    <text evidence="6">Belongs to the ABC-4 integral membrane protein family.</text>
</comment>
<keyword evidence="2" id="KW-1003">Cell membrane</keyword>
<evidence type="ECO:0000256" key="5">
    <source>
        <dbReference type="ARBA" id="ARBA00023136"/>
    </source>
</evidence>
<dbReference type="PANTHER" id="PTHR30572">
    <property type="entry name" value="MEMBRANE COMPONENT OF TRANSPORTER-RELATED"/>
    <property type="match status" value="1"/>
</dbReference>
<dbReference type="STRING" id="1618387.UW44_C0003G0053"/>
<feature type="domain" description="ABC3 transporter permease C-terminal" evidence="8">
    <location>
        <begin position="281"/>
        <end position="392"/>
    </location>
</feature>
<reference evidence="10 11" key="1">
    <citation type="journal article" date="2015" name="Nature">
        <title>rRNA introns, odd ribosomes, and small enigmatic genomes across a large radiation of phyla.</title>
        <authorList>
            <person name="Brown C.T."/>
            <person name="Hug L.A."/>
            <person name="Thomas B.C."/>
            <person name="Sharon I."/>
            <person name="Castelle C.J."/>
            <person name="Singh A."/>
            <person name="Wilkins M.J."/>
            <person name="Williams K.H."/>
            <person name="Banfield J.F."/>
        </authorList>
    </citation>
    <scope>NUCLEOTIDE SEQUENCE [LARGE SCALE GENOMIC DNA]</scope>
</reference>
<dbReference type="InterPro" id="IPR050250">
    <property type="entry name" value="Macrolide_Exporter_MacB"/>
</dbReference>
<evidence type="ECO:0000256" key="3">
    <source>
        <dbReference type="ARBA" id="ARBA00022692"/>
    </source>
</evidence>
<dbReference type="GO" id="GO:0005886">
    <property type="term" value="C:plasma membrane"/>
    <property type="evidence" value="ECO:0007669"/>
    <property type="project" value="UniProtKB-SubCell"/>
</dbReference>
<evidence type="ECO:0000256" key="6">
    <source>
        <dbReference type="ARBA" id="ARBA00038076"/>
    </source>
</evidence>
<dbReference type="AlphaFoldDB" id="A0A0G1HZ43"/>
<dbReference type="Proteomes" id="UP000034006">
    <property type="component" value="Unassembled WGS sequence"/>
</dbReference>
<evidence type="ECO:0000313" key="11">
    <source>
        <dbReference type="Proteomes" id="UP000034006"/>
    </source>
</evidence>